<evidence type="ECO:0000313" key="8">
    <source>
        <dbReference type="EMBL" id="MBB5069848.1"/>
    </source>
</evidence>
<evidence type="ECO:0000256" key="6">
    <source>
        <dbReference type="ARBA" id="ARBA00023136"/>
    </source>
</evidence>
<dbReference type="PANTHER" id="PTHR23517">
    <property type="entry name" value="RESISTANCE PROTEIN MDTM, PUTATIVE-RELATED-RELATED"/>
    <property type="match status" value="1"/>
</dbReference>
<feature type="transmembrane region" description="Helical" evidence="7">
    <location>
        <begin position="268"/>
        <end position="287"/>
    </location>
</feature>
<keyword evidence="5 7" id="KW-1133">Transmembrane helix</keyword>
<feature type="transmembrane region" description="Helical" evidence="7">
    <location>
        <begin position="322"/>
        <end position="351"/>
    </location>
</feature>
<reference evidence="8 9" key="1">
    <citation type="submission" date="2020-08" db="EMBL/GenBank/DDBJ databases">
        <title>Sequencing the genomes of 1000 actinobacteria strains.</title>
        <authorList>
            <person name="Klenk H.-P."/>
        </authorList>
    </citation>
    <scope>NUCLEOTIDE SEQUENCE [LARGE SCALE GENOMIC DNA]</scope>
    <source>
        <strain evidence="8 9">DSM 45582</strain>
    </source>
</reference>
<feature type="transmembrane region" description="Helical" evidence="7">
    <location>
        <begin position="388"/>
        <end position="405"/>
    </location>
</feature>
<keyword evidence="4 7" id="KW-0812">Transmembrane</keyword>
<dbReference type="InterPro" id="IPR011701">
    <property type="entry name" value="MFS"/>
</dbReference>
<evidence type="ECO:0000313" key="9">
    <source>
        <dbReference type="Proteomes" id="UP000580474"/>
    </source>
</evidence>
<feature type="transmembrane region" description="Helical" evidence="7">
    <location>
        <begin position="149"/>
        <end position="173"/>
    </location>
</feature>
<dbReference type="InterPro" id="IPR050171">
    <property type="entry name" value="MFS_Transporters"/>
</dbReference>
<dbReference type="GO" id="GO:0022857">
    <property type="term" value="F:transmembrane transporter activity"/>
    <property type="evidence" value="ECO:0007669"/>
    <property type="project" value="InterPro"/>
</dbReference>
<evidence type="ECO:0000256" key="4">
    <source>
        <dbReference type="ARBA" id="ARBA00022692"/>
    </source>
</evidence>
<feature type="transmembrane region" description="Helical" evidence="7">
    <location>
        <begin position="179"/>
        <end position="201"/>
    </location>
</feature>
<feature type="transmembrane region" description="Helical" evidence="7">
    <location>
        <begin position="59"/>
        <end position="80"/>
    </location>
</feature>
<keyword evidence="6 7" id="KW-0472">Membrane</keyword>
<dbReference type="SUPFAM" id="SSF103473">
    <property type="entry name" value="MFS general substrate transporter"/>
    <property type="match status" value="1"/>
</dbReference>
<keyword evidence="2" id="KW-0813">Transport</keyword>
<dbReference type="Proteomes" id="UP000580474">
    <property type="component" value="Unassembled WGS sequence"/>
</dbReference>
<dbReference type="GO" id="GO:0005886">
    <property type="term" value="C:plasma membrane"/>
    <property type="evidence" value="ECO:0007669"/>
    <property type="project" value="UniProtKB-SubCell"/>
</dbReference>
<evidence type="ECO:0000256" key="3">
    <source>
        <dbReference type="ARBA" id="ARBA00022475"/>
    </source>
</evidence>
<organism evidence="8 9">
    <name type="scientific">Saccharopolyspora gloriosae</name>
    <dbReference type="NCBI Taxonomy" id="455344"/>
    <lineage>
        <taxon>Bacteria</taxon>
        <taxon>Bacillati</taxon>
        <taxon>Actinomycetota</taxon>
        <taxon>Actinomycetes</taxon>
        <taxon>Pseudonocardiales</taxon>
        <taxon>Pseudonocardiaceae</taxon>
        <taxon>Saccharopolyspora</taxon>
    </lineage>
</organism>
<protein>
    <submittedName>
        <fullName evidence="8">MFS family permease</fullName>
    </submittedName>
</protein>
<keyword evidence="9" id="KW-1185">Reference proteome</keyword>
<comment type="subcellular location">
    <subcellularLocation>
        <location evidence="1">Cell membrane</location>
        <topology evidence="1">Multi-pass membrane protein</topology>
    </subcellularLocation>
</comment>
<feature type="transmembrane region" description="Helical" evidence="7">
    <location>
        <begin position="296"/>
        <end position="316"/>
    </location>
</feature>
<name>A0A840NHU5_9PSEU</name>
<feature type="transmembrane region" description="Helical" evidence="7">
    <location>
        <begin position="363"/>
        <end position="382"/>
    </location>
</feature>
<dbReference type="Pfam" id="PF07690">
    <property type="entry name" value="MFS_1"/>
    <property type="match status" value="1"/>
</dbReference>
<evidence type="ECO:0000256" key="7">
    <source>
        <dbReference type="SAM" id="Phobius"/>
    </source>
</evidence>
<evidence type="ECO:0000256" key="2">
    <source>
        <dbReference type="ARBA" id="ARBA00022448"/>
    </source>
</evidence>
<dbReference type="Gene3D" id="1.20.1250.20">
    <property type="entry name" value="MFS general substrate transporter like domains"/>
    <property type="match status" value="1"/>
</dbReference>
<dbReference type="AlphaFoldDB" id="A0A840NHU5"/>
<sequence>MSEDVAGPDRPGAVVRPRRAGSGAFMTAMVIDTLGAGVWVTFSLLYFTDGRGMELSTAGAALSTGSVTALVLGGLAVGTFTDRFGPYPAATLSCAIRALVFPAYLWADTPVAVAMIAFGVSLGDRLYWAAHGGLVAGVARGEQARRGMFALLNSLRTLGFGLGALAVAVGAALEDRVGPVFWTLIPLLNAVGFALSGYLFWRLGARAVRVREPGGERGGRGYRGVFADGRFLAFTGATLALTLASVAFDSILPIYLRWLGMPLWLPPVAYVLSCVAIPAFQPVALWWGRRRDPMRLMAQAAVLLAVALGGFLVLGGCGPSTAVAVMAVLILLFSLGEALFGAVAMVIVLGFAGGADSGRYGACYQLVWGVAAAIGPGLHTLLFAVSGAAPWVVLSIALSGAALVYEHLARTAKPVVEDRPARVDVASR</sequence>
<evidence type="ECO:0000256" key="1">
    <source>
        <dbReference type="ARBA" id="ARBA00004651"/>
    </source>
</evidence>
<comment type="caution">
    <text evidence="8">The sequence shown here is derived from an EMBL/GenBank/DDBJ whole genome shotgun (WGS) entry which is preliminary data.</text>
</comment>
<dbReference type="EMBL" id="JACHIV010000001">
    <property type="protein sequence ID" value="MBB5069848.1"/>
    <property type="molecule type" value="Genomic_DNA"/>
</dbReference>
<dbReference type="RefSeq" id="WP_184479473.1">
    <property type="nucleotide sequence ID" value="NZ_JACHIV010000001.1"/>
</dbReference>
<feature type="transmembrane region" description="Helical" evidence="7">
    <location>
        <begin position="24"/>
        <end position="47"/>
    </location>
</feature>
<evidence type="ECO:0000256" key="5">
    <source>
        <dbReference type="ARBA" id="ARBA00022989"/>
    </source>
</evidence>
<accession>A0A840NHU5</accession>
<feature type="transmembrane region" description="Helical" evidence="7">
    <location>
        <begin position="111"/>
        <end position="128"/>
    </location>
</feature>
<dbReference type="PANTHER" id="PTHR23517:SF2">
    <property type="entry name" value="MULTIDRUG RESISTANCE PROTEIN MDTH"/>
    <property type="match status" value="1"/>
</dbReference>
<dbReference type="InterPro" id="IPR036259">
    <property type="entry name" value="MFS_trans_sf"/>
</dbReference>
<gene>
    <name evidence="8" type="ORF">BJ969_002936</name>
</gene>
<proteinExistence type="predicted"/>
<feature type="transmembrane region" description="Helical" evidence="7">
    <location>
        <begin position="231"/>
        <end position="256"/>
    </location>
</feature>
<keyword evidence="3" id="KW-1003">Cell membrane</keyword>